<dbReference type="InterPro" id="IPR012750">
    <property type="entry name" value="ECA_WecA-rel"/>
</dbReference>
<evidence type="ECO:0000256" key="6">
    <source>
        <dbReference type="ARBA" id="ARBA00022692"/>
    </source>
</evidence>
<dbReference type="NCBIfam" id="TIGR02380">
    <property type="entry name" value="ECA_wecA"/>
    <property type="match status" value="1"/>
</dbReference>
<dbReference type="InterPro" id="IPR000715">
    <property type="entry name" value="Glycosyl_transferase_4"/>
</dbReference>
<dbReference type="EC" id="2.7.8.33" evidence="12"/>
<keyword evidence="13" id="KW-0479">Metal-binding</keyword>
<comment type="cofactor">
    <cofactor evidence="12">
        <name>Mn(2+)</name>
        <dbReference type="ChEBI" id="CHEBI:29035"/>
    </cofactor>
</comment>
<dbReference type="UniPathway" id="UPA00281"/>
<dbReference type="PANTHER" id="PTHR22926">
    <property type="entry name" value="PHOSPHO-N-ACETYLMURAMOYL-PENTAPEPTIDE-TRANSFERASE"/>
    <property type="match status" value="1"/>
</dbReference>
<comment type="cofactor">
    <cofactor evidence="12 13">
        <name>Mg(2+)</name>
        <dbReference type="ChEBI" id="CHEBI:18420"/>
    </cofactor>
</comment>
<dbReference type="GO" id="GO:0044038">
    <property type="term" value="P:cell wall macromolecule biosynthetic process"/>
    <property type="evidence" value="ECO:0007669"/>
    <property type="project" value="TreeGrafter"/>
</dbReference>
<dbReference type="GO" id="GO:0016757">
    <property type="term" value="F:glycosyltransferase activity"/>
    <property type="evidence" value="ECO:0007669"/>
    <property type="project" value="UniProtKB-KW"/>
</dbReference>
<comment type="similarity">
    <text evidence="12">Belongs to the glycosyltransferase 4 family. WecA subfamily.</text>
</comment>
<keyword evidence="7 12" id="KW-0460">Magnesium</keyword>
<evidence type="ECO:0000256" key="4">
    <source>
        <dbReference type="ARBA" id="ARBA00022676"/>
    </source>
</evidence>
<keyword evidence="9 12" id="KW-1133">Transmembrane helix</keyword>
<dbReference type="GO" id="GO:0005886">
    <property type="term" value="C:plasma membrane"/>
    <property type="evidence" value="ECO:0007669"/>
    <property type="project" value="UniProtKB-SubCell"/>
</dbReference>
<feature type="transmembrane region" description="Helical" evidence="12">
    <location>
        <begin position="212"/>
        <end position="232"/>
    </location>
</feature>
<feature type="transmembrane region" description="Helical" evidence="12">
    <location>
        <begin position="47"/>
        <end position="65"/>
    </location>
</feature>
<feature type="binding site" evidence="13">
    <location>
        <position position="216"/>
    </location>
    <ligand>
        <name>Mg(2+)</name>
        <dbReference type="ChEBI" id="CHEBI:18420"/>
    </ligand>
</feature>
<comment type="function">
    <text evidence="12">Catalyzes the transfer of the GlcNAc-1-phosphate moiety from UDP-GlcNAc onto the carrier lipid undecaprenyl phosphate (C55-P), yielding GlcNAc-pyrophosphoryl-undecaprenyl (GlcNAc-PP-C55).</text>
</comment>
<protein>
    <recommendedName>
        <fullName evidence="12">Undecaprenyl-phosphate alpha-N-acetylglucosaminyl 1-phosphate transferase</fullName>
        <ecNumber evidence="12">2.7.8.33</ecNumber>
    </recommendedName>
    <alternativeName>
        <fullName evidence="12">UDP-GlcNAc:undecaprenyl-phosphate GlcNAc-1-phosphate transferase</fullName>
    </alternativeName>
    <alternativeName>
        <fullName evidence="12">Undecaprenyl-phosphate GlcNAc-1-phosphate transferase</fullName>
    </alternativeName>
</protein>
<feature type="transmembrane region" description="Helical" evidence="12">
    <location>
        <begin position="6"/>
        <end position="26"/>
    </location>
</feature>
<sequence>MIITALTALSAFCFAFLAIKLFKPIAVDVGLVDKPNARKHHEGQIPLIGGISIFAAVLAASLLWLPNTLELRMYLIASAMMVFIGALDDKFDLKVRIRIVGQIIIASLMIYGVGGYIASLGNLFGLGNIELGPLGIIFTYFAIIVVINAYNMVDGIDGLVGSLSLNTFTAIAVLFLMSGNSGYLTYPLILATATLPYLMFNLGYFKKYTKKIFMGDAGSMFIGLSVIWLLTIGTQGENASFRPVTALWICAIPLMDMLAIVMRRYRKGKSPFKPDRDHLHHILQRAGLSSRQTLLVISIASVVMSLIGVLGEYFQVPESIELALFVLMFILYNKYARHFSWKYDE</sequence>
<comment type="catalytic activity">
    <reaction evidence="12">
        <text>di-trans,octa-cis-undecaprenyl phosphate + UDP-N-acetyl-alpha-D-glucosamine = N-acetyl-alpha-D-glucosaminyl-di-trans,octa-cis-undecaprenyl diphosphate + UMP</text>
        <dbReference type="Rhea" id="RHEA:28090"/>
        <dbReference type="ChEBI" id="CHEBI:57705"/>
        <dbReference type="ChEBI" id="CHEBI:57865"/>
        <dbReference type="ChEBI" id="CHEBI:60392"/>
        <dbReference type="ChEBI" id="CHEBI:62959"/>
        <dbReference type="EC" id="2.7.8.33"/>
    </reaction>
</comment>
<dbReference type="HAMAP" id="MF_02030">
    <property type="entry name" value="WecA_Gammaproteo"/>
    <property type="match status" value="1"/>
</dbReference>
<evidence type="ECO:0000256" key="2">
    <source>
        <dbReference type="ARBA" id="ARBA00022475"/>
    </source>
</evidence>
<evidence type="ECO:0000256" key="5">
    <source>
        <dbReference type="ARBA" id="ARBA00022679"/>
    </source>
</evidence>
<feature type="transmembrane region" description="Helical" evidence="12">
    <location>
        <begin position="158"/>
        <end position="177"/>
    </location>
</feature>
<keyword evidence="4 12" id="KW-0328">Glycosyltransferase</keyword>
<gene>
    <name evidence="12 14" type="primary">wecA</name>
    <name evidence="14" type="ORF">B5D82_01835</name>
</gene>
<accession>A0A222G479</accession>
<dbReference type="GO" id="GO:0071555">
    <property type="term" value="P:cell wall organization"/>
    <property type="evidence" value="ECO:0007669"/>
    <property type="project" value="TreeGrafter"/>
</dbReference>
<evidence type="ECO:0000256" key="13">
    <source>
        <dbReference type="PIRSR" id="PIRSR600715-1"/>
    </source>
</evidence>
<evidence type="ECO:0000256" key="3">
    <source>
        <dbReference type="ARBA" id="ARBA00022519"/>
    </source>
</evidence>
<keyword evidence="15" id="KW-1185">Reference proteome</keyword>
<dbReference type="GO" id="GO:0009243">
    <property type="term" value="P:O antigen biosynthetic process"/>
    <property type="evidence" value="ECO:0007669"/>
    <property type="project" value="UniProtKB-UniRule"/>
</dbReference>
<dbReference type="GO" id="GO:0030145">
    <property type="term" value="F:manganese ion binding"/>
    <property type="evidence" value="ECO:0007669"/>
    <property type="project" value="InterPro"/>
</dbReference>
<keyword evidence="8 12" id="KW-0448">Lipopolysaccharide biosynthesis</keyword>
<evidence type="ECO:0000256" key="7">
    <source>
        <dbReference type="ARBA" id="ARBA00022842"/>
    </source>
</evidence>
<proteinExistence type="inferred from homology"/>
<reference evidence="14 15" key="1">
    <citation type="submission" date="2017-08" db="EMBL/GenBank/DDBJ databases">
        <title>Complete genome of Colwellia sp. NB097-1, a psychrophile bacterium ioslated from Bering Sea.</title>
        <authorList>
            <person name="Chen X."/>
        </authorList>
    </citation>
    <scope>NUCLEOTIDE SEQUENCE [LARGE SCALE GENOMIC DNA]</scope>
    <source>
        <strain evidence="14 15">NB097-1</strain>
    </source>
</reference>
<dbReference type="GO" id="GO:0009276">
    <property type="term" value="C:Gram-negative-bacterium-type cell wall"/>
    <property type="evidence" value="ECO:0007669"/>
    <property type="project" value="InterPro"/>
</dbReference>
<evidence type="ECO:0000256" key="10">
    <source>
        <dbReference type="ARBA" id="ARBA00023136"/>
    </source>
</evidence>
<keyword evidence="6 12" id="KW-0812">Transmembrane</keyword>
<keyword evidence="11 12" id="KW-0464">Manganese</keyword>
<feature type="transmembrane region" description="Helical" evidence="12">
    <location>
        <begin position="131"/>
        <end position="151"/>
    </location>
</feature>
<feature type="transmembrane region" description="Helical" evidence="12">
    <location>
        <begin position="71"/>
        <end position="87"/>
    </location>
</feature>
<dbReference type="CDD" id="cd06853">
    <property type="entry name" value="GT_WecA_like"/>
    <property type="match status" value="1"/>
</dbReference>
<comment type="subcellular location">
    <subcellularLocation>
        <location evidence="12">Cell inner membrane</location>
        <topology evidence="12">Multi-pass membrane protein</topology>
    </subcellularLocation>
    <subcellularLocation>
        <location evidence="1">Cell membrane</location>
        <topology evidence="1">Multi-pass membrane protein</topology>
    </subcellularLocation>
</comment>
<comment type="pathway">
    <text evidence="12">Bacterial outer membrane biogenesis; LPS O-antigen biosynthesis.</text>
</comment>
<evidence type="ECO:0000256" key="9">
    <source>
        <dbReference type="ARBA" id="ARBA00022989"/>
    </source>
</evidence>
<dbReference type="KEGG" id="cber:B5D82_01835"/>
<evidence type="ECO:0000313" key="14">
    <source>
        <dbReference type="EMBL" id="ASP46629.1"/>
    </source>
</evidence>
<feature type="transmembrane region" description="Helical" evidence="12">
    <location>
        <begin position="183"/>
        <end position="200"/>
    </location>
</feature>
<organism evidence="14 15">
    <name type="scientific">Cognaticolwellia beringensis</name>
    <dbReference type="NCBI Taxonomy" id="1967665"/>
    <lineage>
        <taxon>Bacteria</taxon>
        <taxon>Pseudomonadati</taxon>
        <taxon>Pseudomonadota</taxon>
        <taxon>Gammaproteobacteria</taxon>
        <taxon>Alteromonadales</taxon>
        <taxon>Colwelliaceae</taxon>
        <taxon>Cognaticolwellia</taxon>
    </lineage>
</organism>
<evidence type="ECO:0000313" key="15">
    <source>
        <dbReference type="Proteomes" id="UP000202259"/>
    </source>
</evidence>
<dbReference type="PANTHER" id="PTHR22926:SF3">
    <property type="entry name" value="UNDECAPRENYL-PHOSPHATE ALPHA-N-ACETYLGLUCOSAMINYL 1-PHOSPHATE TRANSFERASE"/>
    <property type="match status" value="1"/>
</dbReference>
<name>A0A222G479_9GAMM</name>
<dbReference type="Pfam" id="PF00953">
    <property type="entry name" value="Glycos_transf_4"/>
    <property type="match status" value="1"/>
</dbReference>
<dbReference type="EMBL" id="CP020465">
    <property type="protein sequence ID" value="ASP46629.1"/>
    <property type="molecule type" value="Genomic_DNA"/>
</dbReference>
<feature type="binding site" evidence="13">
    <location>
        <position position="151"/>
    </location>
    <ligand>
        <name>Mg(2+)</name>
        <dbReference type="ChEBI" id="CHEBI:18420"/>
    </ligand>
</feature>
<dbReference type="AlphaFoldDB" id="A0A222G479"/>
<evidence type="ECO:0000256" key="1">
    <source>
        <dbReference type="ARBA" id="ARBA00004651"/>
    </source>
</evidence>
<feature type="transmembrane region" description="Helical" evidence="12">
    <location>
        <begin position="99"/>
        <end position="119"/>
    </location>
</feature>
<feature type="transmembrane region" description="Helical" evidence="12">
    <location>
        <begin position="244"/>
        <end position="262"/>
    </location>
</feature>
<keyword evidence="3 12" id="KW-0997">Cell inner membrane</keyword>
<evidence type="ECO:0000256" key="12">
    <source>
        <dbReference type="HAMAP-Rule" id="MF_02030"/>
    </source>
</evidence>
<feature type="transmembrane region" description="Helical" evidence="12">
    <location>
        <begin position="294"/>
        <end position="314"/>
    </location>
</feature>
<dbReference type="GO" id="GO:0036380">
    <property type="term" value="F:UDP-N-acetylglucosamine-undecaprenyl-phosphate N-acetylglucosaminephosphotransferase activity"/>
    <property type="evidence" value="ECO:0007669"/>
    <property type="project" value="UniProtKB-UniRule"/>
</dbReference>
<dbReference type="RefSeq" id="WP_081148755.1">
    <property type="nucleotide sequence ID" value="NZ_CP020465.1"/>
</dbReference>
<evidence type="ECO:0000256" key="8">
    <source>
        <dbReference type="ARBA" id="ARBA00022985"/>
    </source>
</evidence>
<dbReference type="Proteomes" id="UP000202259">
    <property type="component" value="Chromosome"/>
</dbReference>
<evidence type="ECO:0000256" key="11">
    <source>
        <dbReference type="ARBA" id="ARBA00023211"/>
    </source>
</evidence>
<dbReference type="OrthoDB" id="9783652at2"/>
<keyword evidence="5 12" id="KW-0808">Transferase</keyword>
<keyword evidence="2 12" id="KW-1003">Cell membrane</keyword>
<dbReference type="GO" id="GO:0000287">
    <property type="term" value="F:magnesium ion binding"/>
    <property type="evidence" value="ECO:0007669"/>
    <property type="project" value="InterPro"/>
</dbReference>
<keyword evidence="10 12" id="KW-0472">Membrane</keyword>